<proteinExistence type="predicted"/>
<reference evidence="4 5" key="1">
    <citation type="submission" date="2020-08" db="EMBL/GenBank/DDBJ databases">
        <authorList>
            <person name="Newling K."/>
            <person name="Davey J."/>
            <person name="Forrester S."/>
        </authorList>
    </citation>
    <scope>NUCLEOTIDE SEQUENCE [LARGE SCALE GENOMIC DNA]</scope>
    <source>
        <strain evidence="5">Crithidia deanei Carvalho (ATCC PRA-265)</strain>
    </source>
</reference>
<dbReference type="Gene3D" id="1.10.510.10">
    <property type="entry name" value="Transferase(Phosphotransferase) domain 1"/>
    <property type="match status" value="1"/>
</dbReference>
<protein>
    <submittedName>
        <fullName evidence="4">Protein tyrosine kinase/Protein kinase domain containing protein, putative</fullName>
    </submittedName>
</protein>
<feature type="domain" description="Protein kinase" evidence="3">
    <location>
        <begin position="1"/>
        <end position="317"/>
    </location>
</feature>
<name>A0A7G2C739_9TRYP</name>
<keyword evidence="1" id="KW-0547">Nucleotide-binding</keyword>
<dbReference type="VEuPathDB" id="TriTrypDB:ADEAN_000308500"/>
<dbReference type="PROSITE" id="PS00108">
    <property type="entry name" value="PROTEIN_KINASE_ST"/>
    <property type="match status" value="1"/>
</dbReference>
<dbReference type="AlphaFoldDB" id="A0A7G2C739"/>
<evidence type="ECO:0000259" key="3">
    <source>
        <dbReference type="PROSITE" id="PS50011"/>
    </source>
</evidence>
<dbReference type="PROSITE" id="PS50011">
    <property type="entry name" value="PROTEIN_KINASE_DOM"/>
    <property type="match status" value="1"/>
</dbReference>
<dbReference type="InterPro" id="IPR000719">
    <property type="entry name" value="Prot_kinase_dom"/>
</dbReference>
<dbReference type="PANTHER" id="PTHR24055">
    <property type="entry name" value="MITOGEN-ACTIVATED PROTEIN KINASE"/>
    <property type="match status" value="1"/>
</dbReference>
<evidence type="ECO:0000313" key="5">
    <source>
        <dbReference type="Proteomes" id="UP000515908"/>
    </source>
</evidence>
<evidence type="ECO:0000256" key="1">
    <source>
        <dbReference type="ARBA" id="ARBA00022741"/>
    </source>
</evidence>
<keyword evidence="2" id="KW-0067">ATP-binding</keyword>
<organism evidence="4 5">
    <name type="scientific">Angomonas deanei</name>
    <dbReference type="NCBI Taxonomy" id="59799"/>
    <lineage>
        <taxon>Eukaryota</taxon>
        <taxon>Discoba</taxon>
        <taxon>Euglenozoa</taxon>
        <taxon>Kinetoplastea</taxon>
        <taxon>Metakinetoplastina</taxon>
        <taxon>Trypanosomatida</taxon>
        <taxon>Trypanosomatidae</taxon>
        <taxon>Strigomonadinae</taxon>
        <taxon>Angomonas</taxon>
    </lineage>
</organism>
<keyword evidence="4" id="KW-0418">Kinase</keyword>
<keyword evidence="4" id="KW-0808">Transferase</keyword>
<keyword evidence="5" id="KW-1185">Reference proteome</keyword>
<evidence type="ECO:0000256" key="2">
    <source>
        <dbReference type="ARBA" id="ARBA00022840"/>
    </source>
</evidence>
<dbReference type="GO" id="GO:0004672">
    <property type="term" value="F:protein kinase activity"/>
    <property type="evidence" value="ECO:0007669"/>
    <property type="project" value="InterPro"/>
</dbReference>
<evidence type="ECO:0000313" key="4">
    <source>
        <dbReference type="EMBL" id="CAD2215630.1"/>
    </source>
</evidence>
<accession>A0A7G2C739</accession>
<sequence>MSFINGHHPHLISYHALFVTKKGEGDQCPESMNVLSAPYNGLSVEEKKIKHFEELKAYDSAITVKEEYDLHIVMDLMRGDLHFFINVIKDPLRQKSIRIPDNNFLVTAACVFMFQLAFALDFLHRCDIVHRDIKPDNVLLKLDLNNAYSSVAVLADLGLARDTVESTTFYICTRYYRPPEVVTNCIADQPKIDIWSVGCVLYEVATCQTLFNLDSALNSQGTWDGKRASGQLEVILDIVGCPPKDEVEKYMPEGNAKLYLLRSDCRASQVRNLLNKKWKLPCSAEVRELWTDLMLQCLEFFPQKRPSAKEVCQHGLFRHFNMLYGDNIPLFETKKYVSTYAEDRLDYALKSQTMGRC</sequence>
<dbReference type="EMBL" id="LR877149">
    <property type="protein sequence ID" value="CAD2215630.1"/>
    <property type="molecule type" value="Genomic_DNA"/>
</dbReference>
<dbReference type="Proteomes" id="UP000515908">
    <property type="component" value="Chromosome 05"/>
</dbReference>
<dbReference type="InterPro" id="IPR050117">
    <property type="entry name" value="MAPK"/>
</dbReference>
<dbReference type="SUPFAM" id="SSF56112">
    <property type="entry name" value="Protein kinase-like (PK-like)"/>
    <property type="match status" value="1"/>
</dbReference>
<dbReference type="InterPro" id="IPR011009">
    <property type="entry name" value="Kinase-like_dom_sf"/>
</dbReference>
<dbReference type="Pfam" id="PF00069">
    <property type="entry name" value="Pkinase"/>
    <property type="match status" value="1"/>
</dbReference>
<gene>
    <name evidence="4" type="ORF">ADEAN_000308500</name>
</gene>
<dbReference type="SMART" id="SM00220">
    <property type="entry name" value="S_TKc"/>
    <property type="match status" value="1"/>
</dbReference>
<dbReference type="InterPro" id="IPR008271">
    <property type="entry name" value="Ser/Thr_kinase_AS"/>
</dbReference>
<dbReference type="GO" id="GO:0005524">
    <property type="term" value="F:ATP binding"/>
    <property type="evidence" value="ECO:0007669"/>
    <property type="project" value="UniProtKB-KW"/>
</dbReference>
<dbReference type="OrthoDB" id="272152at2759"/>